<evidence type="ECO:0000256" key="8">
    <source>
        <dbReference type="PROSITE-ProRule" id="PRU00302"/>
    </source>
</evidence>
<keyword evidence="5" id="KW-0430">Lectin</keyword>
<evidence type="ECO:0000256" key="1">
    <source>
        <dbReference type="ARBA" id="ARBA00002219"/>
    </source>
</evidence>
<protein>
    <submittedName>
        <fullName evidence="12">Fucolectin-1</fullName>
    </submittedName>
</protein>
<reference evidence="12" key="1">
    <citation type="submission" date="2018-03" db="EMBL/GenBank/DDBJ databases">
        <title>Molecular cloning and functional characterization of two fucolectins from Apostichopus japonicus.</title>
        <authorList>
            <person name="Shao Y."/>
            <person name="Li C."/>
        </authorList>
    </citation>
    <scope>NUCLEOTIDE SEQUENCE</scope>
</reference>
<feature type="chain" id="PRO_5019510447" evidence="10">
    <location>
        <begin position="29"/>
        <end position="317"/>
    </location>
</feature>
<dbReference type="SUPFAM" id="SSF49785">
    <property type="entry name" value="Galactose-binding domain-like"/>
    <property type="match status" value="1"/>
</dbReference>
<evidence type="ECO:0000256" key="2">
    <source>
        <dbReference type="ARBA" id="ARBA00010147"/>
    </source>
</evidence>
<keyword evidence="10" id="KW-0732">Signal</keyword>
<sequence>MMMMDLINTGKLAVILFCLVVGTPACTAPECHYDAALLSPHVTCDVSPFGGTPPCYGECSAIINCACDDPAYTISDAGNSYCCSGAWDPDVYNVKCTGPCTVDAGENVISKNSAGNVTETIDSGDFVMYSCPEGYSGTGSAQVGCTDGVWDTHQQFNCLAQTCDNGQLTSVTLCTHDVAEGKKTKQHSTYDNDGRSENAVNGNTSGHWRTRSCTGTKWSTNPWWTVDLGASYQVGSIHIYNRVDGNFGQRLLGAQVLAGTEADPLRNEIIGTIGPKELLDNPIVFTLDKTVTHVSVRLPGNSKHLTLCGVEVYGVPL</sequence>
<feature type="domain" description="Sushi" evidence="11">
    <location>
        <begin position="94"/>
        <end position="160"/>
    </location>
</feature>
<dbReference type="AlphaFoldDB" id="A0A3S8Z5F9"/>
<evidence type="ECO:0000256" key="7">
    <source>
        <dbReference type="ARBA" id="ARBA00023157"/>
    </source>
</evidence>
<dbReference type="InterPro" id="IPR051941">
    <property type="entry name" value="BG_Antigen-Binding_Lectin"/>
</dbReference>
<dbReference type="Pfam" id="PF22633">
    <property type="entry name" value="F5_F8_type_C_2"/>
    <property type="match status" value="1"/>
</dbReference>
<feature type="compositionally biased region" description="Polar residues" evidence="9">
    <location>
        <begin position="198"/>
        <end position="208"/>
    </location>
</feature>
<evidence type="ECO:0000256" key="10">
    <source>
        <dbReference type="SAM" id="SignalP"/>
    </source>
</evidence>
<dbReference type="GO" id="GO:0042806">
    <property type="term" value="F:fucose binding"/>
    <property type="evidence" value="ECO:0007669"/>
    <property type="project" value="UniProtKB-ARBA"/>
</dbReference>
<feature type="disulfide bond" evidence="8">
    <location>
        <begin position="131"/>
        <end position="158"/>
    </location>
</feature>
<dbReference type="PANTHER" id="PTHR45713:SF6">
    <property type="entry name" value="F5_8 TYPE C DOMAIN-CONTAINING PROTEIN"/>
    <property type="match status" value="1"/>
</dbReference>
<dbReference type="InterPro" id="IPR000436">
    <property type="entry name" value="Sushi_SCR_CCP_dom"/>
</dbReference>
<comment type="subunit">
    <text evidence="3">Homotrimer.</text>
</comment>
<comment type="similarity">
    <text evidence="2">Belongs to the fucolectin family.</text>
</comment>
<evidence type="ECO:0000256" key="4">
    <source>
        <dbReference type="ARBA" id="ARBA00022723"/>
    </source>
</evidence>
<dbReference type="PANTHER" id="PTHR45713">
    <property type="entry name" value="FTP DOMAIN-CONTAINING PROTEIN"/>
    <property type="match status" value="1"/>
</dbReference>
<evidence type="ECO:0000256" key="3">
    <source>
        <dbReference type="ARBA" id="ARBA00011233"/>
    </source>
</evidence>
<organism evidence="12">
    <name type="scientific">Stichopus japonicus</name>
    <name type="common">Sea cucumber</name>
    <dbReference type="NCBI Taxonomy" id="307972"/>
    <lineage>
        <taxon>Eukaryota</taxon>
        <taxon>Metazoa</taxon>
        <taxon>Echinodermata</taxon>
        <taxon>Eleutherozoa</taxon>
        <taxon>Echinozoa</taxon>
        <taxon>Holothuroidea</taxon>
        <taxon>Aspidochirotacea</taxon>
        <taxon>Aspidochirotida</taxon>
        <taxon>Stichopodidae</taxon>
        <taxon>Apostichopus</taxon>
    </lineage>
</organism>
<comment type="caution">
    <text evidence="8">Lacks conserved residue(s) required for the propagation of feature annotation.</text>
</comment>
<evidence type="ECO:0000256" key="9">
    <source>
        <dbReference type="SAM" id="MobiDB-lite"/>
    </source>
</evidence>
<proteinExistence type="evidence at transcript level"/>
<name>A0A3S8Z5F9_STIJA</name>
<dbReference type="InterPro" id="IPR035976">
    <property type="entry name" value="Sushi/SCR/CCP_sf"/>
</dbReference>
<keyword evidence="8" id="KW-0768">Sushi</keyword>
<evidence type="ECO:0000256" key="6">
    <source>
        <dbReference type="ARBA" id="ARBA00022837"/>
    </source>
</evidence>
<evidence type="ECO:0000256" key="5">
    <source>
        <dbReference type="ARBA" id="ARBA00022734"/>
    </source>
</evidence>
<dbReference type="PROSITE" id="PS50923">
    <property type="entry name" value="SUSHI"/>
    <property type="match status" value="1"/>
</dbReference>
<feature type="signal peptide" evidence="10">
    <location>
        <begin position="1"/>
        <end position="28"/>
    </location>
</feature>
<dbReference type="SUPFAM" id="SSF57535">
    <property type="entry name" value="Complement control module/SCR domain"/>
    <property type="match status" value="1"/>
</dbReference>
<keyword evidence="4" id="KW-0479">Metal-binding</keyword>
<evidence type="ECO:0000313" key="12">
    <source>
        <dbReference type="EMBL" id="AZN28583.1"/>
    </source>
</evidence>
<dbReference type="EMBL" id="MH086241">
    <property type="protein sequence ID" value="AZN28583.1"/>
    <property type="molecule type" value="mRNA"/>
</dbReference>
<dbReference type="RefSeq" id="XP_071816667.1">
    <property type="nucleotide sequence ID" value="XM_071960566.1"/>
</dbReference>
<dbReference type="GO" id="GO:0010185">
    <property type="term" value="P:regulation of cellular defense response"/>
    <property type="evidence" value="ECO:0007669"/>
    <property type="project" value="UniProtKB-ARBA"/>
</dbReference>
<dbReference type="GO" id="GO:0046872">
    <property type="term" value="F:metal ion binding"/>
    <property type="evidence" value="ECO:0007669"/>
    <property type="project" value="UniProtKB-KW"/>
</dbReference>
<keyword evidence="6" id="KW-0106">Calcium</keyword>
<feature type="compositionally biased region" description="Basic and acidic residues" evidence="9">
    <location>
        <begin position="185"/>
        <end position="196"/>
    </location>
</feature>
<evidence type="ECO:0000259" key="11">
    <source>
        <dbReference type="PROSITE" id="PS50923"/>
    </source>
</evidence>
<feature type="region of interest" description="Disordered" evidence="9">
    <location>
        <begin position="185"/>
        <end position="208"/>
    </location>
</feature>
<dbReference type="InterPro" id="IPR008979">
    <property type="entry name" value="Galactose-bd-like_sf"/>
</dbReference>
<dbReference type="RefSeq" id="XP_071816668.1">
    <property type="nucleotide sequence ID" value="XM_071960567.1"/>
</dbReference>
<dbReference type="GO" id="GO:0001868">
    <property type="term" value="P:regulation of complement activation, lectin pathway"/>
    <property type="evidence" value="ECO:0007669"/>
    <property type="project" value="UniProtKB-ARBA"/>
</dbReference>
<dbReference type="SMART" id="SM00607">
    <property type="entry name" value="FTP"/>
    <property type="match status" value="1"/>
</dbReference>
<dbReference type="Gene3D" id="2.60.120.260">
    <property type="entry name" value="Galactose-binding domain-like"/>
    <property type="match status" value="1"/>
</dbReference>
<accession>A0A3S8Z5F9</accession>
<dbReference type="GeneID" id="139961420"/>
<comment type="function">
    <text evidence="1">Acts as a defensive agent. Recognizes blood group fucosylated oligosaccharides including A, B, H and Lewis B-type antigens. Does not recognize Lewis A antigen and has low affinity for monovalent haptens.</text>
</comment>
<dbReference type="Gene3D" id="2.10.70.10">
    <property type="entry name" value="Complement Module, domain 1"/>
    <property type="match status" value="1"/>
</dbReference>
<keyword evidence="7 8" id="KW-1015">Disulfide bond</keyword>
<dbReference type="InterPro" id="IPR006585">
    <property type="entry name" value="FTP1"/>
</dbReference>